<evidence type="ECO:0000313" key="8">
    <source>
        <dbReference type="EMBL" id="MBT9311559.1"/>
    </source>
</evidence>
<dbReference type="Gene3D" id="3.30.450.40">
    <property type="match status" value="1"/>
</dbReference>
<keyword evidence="9" id="KW-1185">Reference proteome</keyword>
<sequence>MSPAPILSADNSSSQKAVIEEVLILLRQGDSTVQDLATWLPTTLVERFGLKGCQIELYTADPPMATLIGSTGQGWLTPLNKRRNLAPVWHLYSPLVEGELACFNSQHNLVQALVPPSLTWLGCPLTINTTLLGTVWLTRGEKQEFKKREQQQFKSIVDCAAIALHQAQLKETIDRQQSDIQQLRNAKDEFLELISHELFVPLGNIQLSTQTLERIFKDASWRQVPQRKTVLKVLSLLSQECRRQKQFTDNLITLMFSNTQKTSEPVSMNLHSWLPSLLRTFAPRFEQESITLKSSIPKKPLLIDCDIHQLERTINELLNNALQYTPTKKTVTVTVKAADTTVAIDIANTGAHIPVEHQPHIFDKFYRIAELDQRQYGGSGLGLAIAKQLTMNLGGTLTLRSTKQKTTFTVTLPR</sequence>
<keyword evidence="3" id="KW-0597">Phosphoprotein</keyword>
<keyword evidence="4 8" id="KW-0418">Kinase</keyword>
<name>A0ABS5Y153_9CYAN</name>
<proteinExistence type="predicted"/>
<dbReference type="PROSITE" id="PS50109">
    <property type="entry name" value="HIS_KIN"/>
    <property type="match status" value="1"/>
</dbReference>
<evidence type="ECO:0000256" key="1">
    <source>
        <dbReference type="ARBA" id="ARBA00000085"/>
    </source>
</evidence>
<evidence type="ECO:0000259" key="7">
    <source>
        <dbReference type="PROSITE" id="PS50109"/>
    </source>
</evidence>
<dbReference type="SUPFAM" id="SSF47384">
    <property type="entry name" value="Homodimeric domain of signal transducing histidine kinase"/>
    <property type="match status" value="1"/>
</dbReference>
<dbReference type="Pfam" id="PF02518">
    <property type="entry name" value="HATPase_c"/>
    <property type="match status" value="1"/>
</dbReference>
<evidence type="ECO:0000256" key="2">
    <source>
        <dbReference type="ARBA" id="ARBA00012438"/>
    </source>
</evidence>
<dbReference type="EMBL" id="JADOER010000004">
    <property type="protein sequence ID" value="MBT9311559.1"/>
    <property type="molecule type" value="Genomic_DNA"/>
</dbReference>
<evidence type="ECO:0000256" key="3">
    <source>
        <dbReference type="ARBA" id="ARBA00022553"/>
    </source>
</evidence>
<evidence type="ECO:0000256" key="5">
    <source>
        <dbReference type="ARBA" id="ARBA00023012"/>
    </source>
</evidence>
<dbReference type="SUPFAM" id="SSF55874">
    <property type="entry name" value="ATPase domain of HSP90 chaperone/DNA topoisomerase II/histidine kinase"/>
    <property type="match status" value="1"/>
</dbReference>
<dbReference type="RefSeq" id="WP_215617440.1">
    <property type="nucleotide sequence ID" value="NZ_JADOER010000004.1"/>
</dbReference>
<dbReference type="CDD" id="cd00082">
    <property type="entry name" value="HisKA"/>
    <property type="match status" value="1"/>
</dbReference>
<dbReference type="PANTHER" id="PTHR43547:SF2">
    <property type="entry name" value="HYBRID SIGNAL TRANSDUCTION HISTIDINE KINASE C"/>
    <property type="match status" value="1"/>
</dbReference>
<protein>
    <recommendedName>
        <fullName evidence="2">histidine kinase</fullName>
        <ecNumber evidence="2">2.7.13.3</ecNumber>
    </recommendedName>
</protein>
<organism evidence="8 9">
    <name type="scientific">Leptothoe kymatousa TAU-MAC 1615</name>
    <dbReference type="NCBI Taxonomy" id="2364775"/>
    <lineage>
        <taxon>Bacteria</taxon>
        <taxon>Bacillati</taxon>
        <taxon>Cyanobacteriota</taxon>
        <taxon>Cyanophyceae</taxon>
        <taxon>Nodosilineales</taxon>
        <taxon>Cymatolegaceae</taxon>
        <taxon>Leptothoe</taxon>
        <taxon>Leptothoe kymatousa</taxon>
    </lineage>
</organism>
<dbReference type="EC" id="2.7.13.3" evidence="2"/>
<dbReference type="PANTHER" id="PTHR43547">
    <property type="entry name" value="TWO-COMPONENT HISTIDINE KINASE"/>
    <property type="match status" value="1"/>
</dbReference>
<evidence type="ECO:0000256" key="6">
    <source>
        <dbReference type="SAM" id="Coils"/>
    </source>
</evidence>
<dbReference type="InterPro" id="IPR003594">
    <property type="entry name" value="HATPase_dom"/>
</dbReference>
<dbReference type="CDD" id="cd00075">
    <property type="entry name" value="HATPase"/>
    <property type="match status" value="1"/>
</dbReference>
<accession>A0ABS5Y153</accession>
<keyword evidence="5" id="KW-0902">Two-component regulatory system</keyword>
<dbReference type="InterPro" id="IPR036890">
    <property type="entry name" value="HATPase_C_sf"/>
</dbReference>
<comment type="caution">
    <text evidence="8">The sequence shown here is derived from an EMBL/GenBank/DDBJ whole genome shotgun (WGS) entry which is preliminary data.</text>
</comment>
<dbReference type="SMART" id="SM00387">
    <property type="entry name" value="HATPase_c"/>
    <property type="match status" value="1"/>
</dbReference>
<comment type="catalytic activity">
    <reaction evidence="1">
        <text>ATP + protein L-histidine = ADP + protein N-phospho-L-histidine.</text>
        <dbReference type="EC" id="2.7.13.3"/>
    </reaction>
</comment>
<evidence type="ECO:0000256" key="4">
    <source>
        <dbReference type="ARBA" id="ARBA00022777"/>
    </source>
</evidence>
<keyword evidence="6" id="KW-0175">Coiled coil</keyword>
<dbReference type="InterPro" id="IPR029016">
    <property type="entry name" value="GAF-like_dom_sf"/>
</dbReference>
<dbReference type="Gene3D" id="3.30.565.10">
    <property type="entry name" value="Histidine kinase-like ATPase, C-terminal domain"/>
    <property type="match status" value="1"/>
</dbReference>
<dbReference type="Gene3D" id="1.10.287.130">
    <property type="match status" value="1"/>
</dbReference>
<dbReference type="InterPro" id="IPR004358">
    <property type="entry name" value="Sig_transdc_His_kin-like_C"/>
</dbReference>
<dbReference type="InterPro" id="IPR036097">
    <property type="entry name" value="HisK_dim/P_sf"/>
</dbReference>
<dbReference type="InterPro" id="IPR005467">
    <property type="entry name" value="His_kinase_dom"/>
</dbReference>
<dbReference type="GO" id="GO:0016301">
    <property type="term" value="F:kinase activity"/>
    <property type="evidence" value="ECO:0007669"/>
    <property type="project" value="UniProtKB-KW"/>
</dbReference>
<dbReference type="SUPFAM" id="SSF55781">
    <property type="entry name" value="GAF domain-like"/>
    <property type="match status" value="1"/>
</dbReference>
<reference evidence="8 9" key="1">
    <citation type="journal article" date="2021" name="Mar. Drugs">
        <title>Genome Reduction and Secondary Metabolism of the Marine Sponge-Associated Cyanobacterium Leptothoe.</title>
        <authorList>
            <person name="Konstantinou D."/>
            <person name="Popin R.V."/>
            <person name="Fewer D.P."/>
            <person name="Sivonen K."/>
            <person name="Gkelis S."/>
        </authorList>
    </citation>
    <scope>NUCLEOTIDE SEQUENCE [LARGE SCALE GENOMIC DNA]</scope>
    <source>
        <strain evidence="8 9">TAU-MAC 1615</strain>
    </source>
</reference>
<feature type="domain" description="Histidine kinase" evidence="7">
    <location>
        <begin position="193"/>
        <end position="414"/>
    </location>
</feature>
<evidence type="ECO:0000313" key="9">
    <source>
        <dbReference type="Proteomes" id="UP001196661"/>
    </source>
</evidence>
<dbReference type="PRINTS" id="PR00344">
    <property type="entry name" value="BCTRLSENSOR"/>
</dbReference>
<feature type="coiled-coil region" evidence="6">
    <location>
        <begin position="166"/>
        <end position="193"/>
    </location>
</feature>
<dbReference type="Proteomes" id="UP001196661">
    <property type="component" value="Unassembled WGS sequence"/>
</dbReference>
<keyword evidence="4 8" id="KW-0808">Transferase</keyword>
<gene>
    <name evidence="8" type="ORF">IXB28_05025</name>
</gene>
<dbReference type="InterPro" id="IPR003661">
    <property type="entry name" value="HisK_dim/P_dom"/>
</dbReference>